<feature type="non-terminal residue" evidence="1">
    <location>
        <position position="1"/>
    </location>
</feature>
<protein>
    <submittedName>
        <fullName evidence="1">ROK family protein</fullName>
    </submittedName>
</protein>
<dbReference type="Proteomes" id="UP001554047">
    <property type="component" value="Unassembled WGS sequence"/>
</dbReference>
<keyword evidence="2" id="KW-1185">Reference proteome</keyword>
<organism evidence="1 2">
    <name type="scientific">Enterococcus entomosocium</name>
    <dbReference type="NCBI Taxonomy" id="3034352"/>
    <lineage>
        <taxon>Bacteria</taxon>
        <taxon>Bacillati</taxon>
        <taxon>Bacillota</taxon>
        <taxon>Bacilli</taxon>
        <taxon>Lactobacillales</taxon>
        <taxon>Enterococcaceae</taxon>
        <taxon>Enterococcus</taxon>
    </lineage>
</organism>
<sequence>VLCFDLQCLLALEKIVIGGGISRQPRLIEAIASSYQAIFKTAPIIEKTLQPVAIQAAYFQADANLIGAAKEEPWDE</sequence>
<dbReference type="SUPFAM" id="SSF53067">
    <property type="entry name" value="Actin-like ATPase domain"/>
    <property type="match status" value="1"/>
</dbReference>
<dbReference type="EMBL" id="JBFDTB010000036">
    <property type="protein sequence ID" value="MEW3467573.1"/>
    <property type="molecule type" value="Genomic_DNA"/>
</dbReference>
<gene>
    <name evidence="1" type="ORF">AB1I55_15875</name>
</gene>
<evidence type="ECO:0000313" key="2">
    <source>
        <dbReference type="Proteomes" id="UP001554047"/>
    </source>
</evidence>
<dbReference type="InterPro" id="IPR043129">
    <property type="entry name" value="ATPase_NBD"/>
</dbReference>
<proteinExistence type="predicted"/>
<reference evidence="1 2" key="1">
    <citation type="submission" date="2024-05" db="EMBL/GenBank/DDBJ databases">
        <title>Human gut microbiome strain richness.</title>
        <authorList>
            <person name="Chen-Liaw A."/>
        </authorList>
    </citation>
    <scope>NUCLEOTIDE SEQUENCE [LARGE SCALE GENOMIC DNA]</scope>
    <source>
        <strain evidence="1 2">J1100102st1_G3_J1100102_180507</strain>
    </source>
</reference>
<name>A0ABV3MGK1_9ENTE</name>
<comment type="caution">
    <text evidence="1">The sequence shown here is derived from an EMBL/GenBank/DDBJ whole genome shotgun (WGS) entry which is preliminary data.</text>
</comment>
<evidence type="ECO:0000313" key="1">
    <source>
        <dbReference type="EMBL" id="MEW3467573.1"/>
    </source>
</evidence>
<accession>A0ABV3MGK1</accession>
<dbReference type="Gene3D" id="3.30.420.40">
    <property type="match status" value="1"/>
</dbReference>